<accession>A0ABQ3V3R4</accession>
<dbReference type="InterPro" id="IPR015034">
    <property type="entry name" value="Bles03"/>
</dbReference>
<dbReference type="Proteomes" id="UP000654345">
    <property type="component" value="Unassembled WGS sequence"/>
</dbReference>
<sequence>MFDMSQWRKEPQAGSEDIPIERYPLNAPEEYKHLPYPPRCSNCFNVLGKKSVSLFVSPQWIDGMRYWGREGHCCSNACANVWSFRLALIGVNMDDNDQANPPSQEYRQKWLYAWRCTQSYPQATYTGGKWLIFCSQDNVDEVWSRVRTALLQEYLGDVAKVSTAASCHSKREAAFVICVYSYEYA</sequence>
<protein>
    <submittedName>
        <fullName evidence="2">Uncharacterized protein</fullName>
    </submittedName>
</protein>
<dbReference type="SUPFAM" id="SSF55418">
    <property type="entry name" value="eIF4e-like"/>
    <property type="match status" value="1"/>
</dbReference>
<comment type="caution">
    <text evidence="2">The sequence shown here is derived from an EMBL/GenBank/DDBJ whole genome shotgun (WGS) entry which is preliminary data.</text>
</comment>
<dbReference type="PANTHER" id="PTHR31977">
    <property type="entry name" value="UPF0696 PROTEIN C11ORF68"/>
    <property type="match status" value="1"/>
</dbReference>
<evidence type="ECO:0000256" key="1">
    <source>
        <dbReference type="ARBA" id="ARBA00010568"/>
    </source>
</evidence>
<gene>
    <name evidence="2" type="ORF">KSB_77600</name>
</gene>
<evidence type="ECO:0000313" key="3">
    <source>
        <dbReference type="Proteomes" id="UP000654345"/>
    </source>
</evidence>
<dbReference type="PANTHER" id="PTHR31977:SF1">
    <property type="entry name" value="UPF0696 PROTEIN C11ORF68"/>
    <property type="match status" value="1"/>
</dbReference>
<evidence type="ECO:0000313" key="2">
    <source>
        <dbReference type="EMBL" id="GHO59285.1"/>
    </source>
</evidence>
<reference evidence="2 3" key="1">
    <citation type="journal article" date="2021" name="Int. J. Syst. Evol. Microbiol.">
        <title>Reticulibacter mediterranei gen. nov., sp. nov., within the new family Reticulibacteraceae fam. nov., and Ktedonospora formicarum gen. nov., sp. nov., Ktedonobacter robiniae sp. nov., Dictyobacter formicarum sp. nov. and Dictyobacter arantiisoli sp. nov., belonging to the class Ktedonobacteria.</title>
        <authorList>
            <person name="Yabe S."/>
            <person name="Zheng Y."/>
            <person name="Wang C.M."/>
            <person name="Sakai Y."/>
            <person name="Abe K."/>
            <person name="Yokota A."/>
            <person name="Donadio S."/>
            <person name="Cavaletti L."/>
            <person name="Monciardini P."/>
        </authorList>
    </citation>
    <scope>NUCLEOTIDE SEQUENCE [LARGE SCALE GENOMIC DNA]</scope>
    <source>
        <strain evidence="2 3">SOSP1-30</strain>
    </source>
</reference>
<dbReference type="Pfam" id="PF08939">
    <property type="entry name" value="Bles03"/>
    <property type="match status" value="1"/>
</dbReference>
<dbReference type="RefSeq" id="WP_420799567.1">
    <property type="nucleotide sequence ID" value="NZ_BNJG01000003.1"/>
</dbReference>
<comment type="similarity">
    <text evidence="1">Belongs to the UPF0696 family.</text>
</comment>
<dbReference type="EMBL" id="BNJG01000003">
    <property type="protein sequence ID" value="GHO59285.1"/>
    <property type="molecule type" value="Genomic_DNA"/>
</dbReference>
<dbReference type="Gene3D" id="3.30.760.10">
    <property type="entry name" value="RNA Cap, Translation Initiation Factor Eif4e"/>
    <property type="match status" value="1"/>
</dbReference>
<name>A0ABQ3V3R4_9CHLR</name>
<organism evidence="2 3">
    <name type="scientific">Ktedonobacter robiniae</name>
    <dbReference type="NCBI Taxonomy" id="2778365"/>
    <lineage>
        <taxon>Bacteria</taxon>
        <taxon>Bacillati</taxon>
        <taxon>Chloroflexota</taxon>
        <taxon>Ktedonobacteria</taxon>
        <taxon>Ktedonobacterales</taxon>
        <taxon>Ktedonobacteraceae</taxon>
        <taxon>Ktedonobacter</taxon>
    </lineage>
</organism>
<keyword evidence="3" id="KW-1185">Reference proteome</keyword>
<proteinExistence type="inferred from homology"/>
<dbReference type="InterPro" id="IPR023398">
    <property type="entry name" value="TIF_eIF4e-like"/>
</dbReference>